<dbReference type="Proteomes" id="UP000774804">
    <property type="component" value="Unassembled WGS sequence"/>
</dbReference>
<accession>A0A329S3J6</accession>
<name>A0A329S3J6_9STRA</name>
<reference evidence="9 10" key="1">
    <citation type="submission" date="2018-01" db="EMBL/GenBank/DDBJ databases">
        <title>Draft genome of the strawberry crown rot pathogen Phytophthora cactorum.</title>
        <authorList>
            <person name="Armitage A.D."/>
            <person name="Lysoe E."/>
            <person name="Nellist C.F."/>
            <person name="Harrison R.J."/>
            <person name="Brurberg M.B."/>
        </authorList>
    </citation>
    <scope>NUCLEOTIDE SEQUENCE [LARGE SCALE GENOMIC DNA]</scope>
    <source>
        <strain evidence="9 10">10300</strain>
    </source>
</reference>
<dbReference type="VEuPathDB" id="FungiDB:PC110_g22566"/>
<keyword evidence="2" id="KW-0732">Signal</keyword>
<feature type="chain" id="PRO_5039985701" evidence="2">
    <location>
        <begin position="20"/>
        <end position="132"/>
    </location>
</feature>
<dbReference type="EMBL" id="MJFZ01002041">
    <property type="protein sequence ID" value="RAW21114.1"/>
    <property type="molecule type" value="Genomic_DNA"/>
</dbReference>
<reference evidence="3" key="2">
    <citation type="submission" date="2018-10" db="EMBL/GenBank/DDBJ databases">
        <title>Effector identification in a new, highly contiguous assembly of the strawberry crown rot pathogen Phytophthora cactorum.</title>
        <authorList>
            <person name="Armitage A.D."/>
            <person name="Nellist C.F."/>
            <person name="Bates H."/>
            <person name="Vickerstaff R.J."/>
            <person name="Harrison R.J."/>
        </authorList>
    </citation>
    <scope>NUCLEOTIDE SEQUENCE</scope>
    <source>
        <strain evidence="3">15-7</strain>
        <strain evidence="4">4032</strain>
        <strain evidence="5">4040</strain>
        <strain evidence="6">P415</strain>
    </source>
</reference>
<feature type="compositionally biased region" description="Polar residues" evidence="1">
    <location>
        <begin position="52"/>
        <end position="66"/>
    </location>
</feature>
<comment type="caution">
    <text evidence="9">The sequence shown here is derived from an EMBL/GenBank/DDBJ whole genome shotgun (WGS) entry which is preliminary data.</text>
</comment>
<evidence type="ECO:0000313" key="4">
    <source>
        <dbReference type="EMBL" id="KAG2867723.1"/>
    </source>
</evidence>
<sequence>MRPRQFLLISLAMWYSTGATIAFATNDAALGDPFGSSSAAMEVGRYPPGRGTSDTITGGTKVTSKTGNEGGTVSVTIYNNKVESSGKGNGGSAITVTIINNNTHNSLYQRFVKWWKSLWNSEASSSTSKFRH</sequence>
<evidence type="ECO:0000313" key="6">
    <source>
        <dbReference type="EMBL" id="KAG2948083.1"/>
    </source>
</evidence>
<proteinExistence type="predicted"/>
<dbReference type="OrthoDB" id="132712at2759"/>
<protein>
    <submittedName>
        <fullName evidence="9">Uncharacterized protein</fullName>
    </submittedName>
</protein>
<evidence type="ECO:0000256" key="1">
    <source>
        <dbReference type="SAM" id="MobiDB-lite"/>
    </source>
</evidence>
<dbReference type="EMBL" id="RCMG01004316">
    <property type="protein sequence ID" value="KAG2795259.1"/>
    <property type="molecule type" value="Genomic_DNA"/>
</dbReference>
<dbReference type="Proteomes" id="UP000697107">
    <property type="component" value="Unassembled WGS sequence"/>
</dbReference>
<evidence type="ECO:0000256" key="2">
    <source>
        <dbReference type="SAM" id="SignalP"/>
    </source>
</evidence>
<feature type="region of interest" description="Disordered" evidence="1">
    <location>
        <begin position="46"/>
        <end position="66"/>
    </location>
</feature>
<dbReference type="Proteomes" id="UP000735874">
    <property type="component" value="Unassembled WGS sequence"/>
</dbReference>
<organism evidence="9 10">
    <name type="scientific">Phytophthora cactorum</name>
    <dbReference type="NCBI Taxonomy" id="29920"/>
    <lineage>
        <taxon>Eukaryota</taxon>
        <taxon>Sar</taxon>
        <taxon>Stramenopiles</taxon>
        <taxon>Oomycota</taxon>
        <taxon>Peronosporomycetes</taxon>
        <taxon>Peronosporales</taxon>
        <taxon>Peronosporaceae</taxon>
        <taxon>Phytophthora</taxon>
    </lineage>
</organism>
<dbReference type="EMBL" id="RCMI01004886">
    <property type="protein sequence ID" value="KAG2867723.1"/>
    <property type="molecule type" value="Genomic_DNA"/>
</dbReference>
<evidence type="ECO:0000313" key="9">
    <source>
        <dbReference type="EMBL" id="RAW31413.1"/>
    </source>
</evidence>
<gene>
    <name evidence="9" type="ORF">PC110_g12253</name>
    <name evidence="8" type="ORF">PC110_g22444</name>
    <name evidence="7" type="ORF">PC110_g22566</name>
    <name evidence="3" type="ORF">PC113_g25293</name>
    <name evidence="4" type="ORF">PC115_g25437</name>
    <name evidence="5" type="ORF">PC117_g24708</name>
    <name evidence="6" type="ORF">PC118_g25511</name>
</gene>
<dbReference type="AlphaFoldDB" id="A0A329S3J6"/>
<evidence type="ECO:0000313" key="5">
    <source>
        <dbReference type="EMBL" id="KAG2889327.1"/>
    </source>
</evidence>
<dbReference type="EMBL" id="MJFZ01000323">
    <property type="protein sequence ID" value="RAW31413.1"/>
    <property type="molecule type" value="Genomic_DNA"/>
</dbReference>
<evidence type="ECO:0000313" key="3">
    <source>
        <dbReference type="EMBL" id="KAG2795259.1"/>
    </source>
</evidence>
<evidence type="ECO:0000313" key="8">
    <source>
        <dbReference type="EMBL" id="RAW21114.1"/>
    </source>
</evidence>
<dbReference type="Proteomes" id="UP000251314">
    <property type="component" value="Unassembled WGS sequence"/>
</dbReference>
<feature type="signal peptide" evidence="2">
    <location>
        <begin position="1"/>
        <end position="19"/>
    </location>
</feature>
<keyword evidence="10" id="KW-1185">Reference proteome</keyword>
<dbReference type="Proteomes" id="UP000736787">
    <property type="component" value="Unassembled WGS sequence"/>
</dbReference>
<dbReference type="EMBL" id="RCML01004488">
    <property type="protein sequence ID" value="KAG2948083.1"/>
    <property type="molecule type" value="Genomic_DNA"/>
</dbReference>
<dbReference type="VEuPathDB" id="FungiDB:PC110_g12253"/>
<evidence type="ECO:0000313" key="10">
    <source>
        <dbReference type="Proteomes" id="UP000251314"/>
    </source>
</evidence>
<evidence type="ECO:0000313" key="7">
    <source>
        <dbReference type="EMBL" id="RAW20990.1"/>
    </source>
</evidence>
<dbReference type="VEuPathDB" id="FungiDB:PC110_g22444"/>
<dbReference type="EMBL" id="MJFZ01002154">
    <property type="protein sequence ID" value="RAW20990.1"/>
    <property type="molecule type" value="Genomic_DNA"/>
</dbReference>
<dbReference type="EMBL" id="RCMK01001726">
    <property type="protein sequence ID" value="KAG2889327.1"/>
    <property type="molecule type" value="Genomic_DNA"/>
</dbReference>